<evidence type="ECO:0000313" key="3">
    <source>
        <dbReference type="Proteomes" id="UP000324701"/>
    </source>
</evidence>
<accession>A0A5B1BJ99</accession>
<keyword evidence="1" id="KW-1133">Transmembrane helix</keyword>
<name>A0A5B1BJ99_MYCSI</name>
<dbReference type="Proteomes" id="UP000324701">
    <property type="component" value="Unassembled WGS sequence"/>
</dbReference>
<comment type="caution">
    <text evidence="2">The sequence shown here is derived from an EMBL/GenBank/DDBJ whole genome shotgun (WGS) entry which is preliminary data.</text>
</comment>
<evidence type="ECO:0008006" key="4">
    <source>
        <dbReference type="Google" id="ProtNLM"/>
    </source>
</evidence>
<keyword evidence="1" id="KW-0812">Transmembrane</keyword>
<protein>
    <recommendedName>
        <fullName evidence="4">Proline and glycine rich transmembrane protein</fullName>
    </recommendedName>
</protein>
<proteinExistence type="predicted"/>
<reference evidence="2 3" key="1">
    <citation type="submission" date="2019-09" db="EMBL/GenBank/DDBJ databases">
        <title>Report of infection by Mycobacterium simiae a patient suffering from pulmonary tuberculosis.</title>
        <authorList>
            <person name="Mohanty P.S."/>
            <person name="Bansal A.K."/>
            <person name="Singh H."/>
            <person name="Sharma S."/>
            <person name="Patil S.A."/>
            <person name="Upadhaya P."/>
            <person name="Singh P.K."/>
            <person name="Kumar D."/>
            <person name="Kumar S."/>
            <person name="Singh R.K."/>
            <person name="Chaudhary B."/>
        </authorList>
    </citation>
    <scope>NUCLEOTIDE SEQUENCE [LARGE SCALE GENOMIC DNA]</scope>
    <source>
        <strain evidence="2 3">JAL-560-SIM</strain>
    </source>
</reference>
<feature type="transmembrane region" description="Helical" evidence="1">
    <location>
        <begin position="61"/>
        <end position="84"/>
    </location>
</feature>
<sequence length="242" mass="24921">MSWSWNKFTKNVAALVVPVIVYAVAIGALVGVMAGVTFGLSDTTTSTITDAYGNTYESTDVALSPIAGIVIFLISVAILAVAIYMHAGLTTGGLDIADGRPVTIGTFFKPRNLGAVILTALLVIIGTSIGSVLCIIPGLIFGFISQFAIAAAVDKSLSPIESIKHSIATVRSNLGASLLSYLVQVAAVVLGELACYVGMFVGIPLAVLVQIYTYRKLSGGNVVPVEQPGPPVGMPPPGPQMA</sequence>
<keyword evidence="3" id="KW-1185">Reference proteome</keyword>
<dbReference type="EMBL" id="VTZN01000134">
    <property type="protein sequence ID" value="KAA1248747.1"/>
    <property type="molecule type" value="Genomic_DNA"/>
</dbReference>
<evidence type="ECO:0000256" key="1">
    <source>
        <dbReference type="SAM" id="Phobius"/>
    </source>
</evidence>
<feature type="transmembrane region" description="Helical" evidence="1">
    <location>
        <begin position="116"/>
        <end position="149"/>
    </location>
</feature>
<dbReference type="OrthoDB" id="4829830at2"/>
<gene>
    <name evidence="2" type="ORF">F0Q45_18945</name>
</gene>
<feature type="transmembrane region" description="Helical" evidence="1">
    <location>
        <begin position="12"/>
        <end position="41"/>
    </location>
</feature>
<feature type="transmembrane region" description="Helical" evidence="1">
    <location>
        <begin position="181"/>
        <end position="209"/>
    </location>
</feature>
<evidence type="ECO:0000313" key="2">
    <source>
        <dbReference type="EMBL" id="KAA1248747.1"/>
    </source>
</evidence>
<organism evidence="2 3">
    <name type="scientific">Mycobacterium simiae</name>
    <name type="common">Mycobacterium habana</name>
    <dbReference type="NCBI Taxonomy" id="1784"/>
    <lineage>
        <taxon>Bacteria</taxon>
        <taxon>Bacillati</taxon>
        <taxon>Actinomycetota</taxon>
        <taxon>Actinomycetes</taxon>
        <taxon>Mycobacteriales</taxon>
        <taxon>Mycobacteriaceae</taxon>
        <taxon>Mycobacterium</taxon>
        <taxon>Mycobacterium simiae complex</taxon>
    </lineage>
</organism>
<dbReference type="AlphaFoldDB" id="A0A5B1BJ99"/>
<keyword evidence="1" id="KW-0472">Membrane</keyword>